<dbReference type="EMBL" id="CP001336">
    <property type="protein sequence ID" value="ACL19014.1"/>
    <property type="molecule type" value="Genomic_DNA"/>
</dbReference>
<sequence length="45" mass="5254">MSNIIEISDFSLPNLDVFARLTETQLRNRLEPEIGIDLFSIKRTF</sequence>
<dbReference type="Proteomes" id="UP000007726">
    <property type="component" value="Chromosome"/>
</dbReference>
<reference evidence="1 2" key="1">
    <citation type="journal article" date="2012" name="BMC Microbiol.">
        <title>Genome sequence of Desulfitobacterium hafniense DCB-2, a Gram-positive anaerobe capable of dehalogenation and metal reduction.</title>
        <authorList>
            <person name="Kim S.H."/>
            <person name="Harzman C."/>
            <person name="Davis J.K."/>
            <person name="Hutcheson R."/>
            <person name="Broderick J.B."/>
            <person name="Marsh T.L."/>
            <person name="Tiedje J.M."/>
        </authorList>
    </citation>
    <scope>NUCLEOTIDE SEQUENCE [LARGE SCALE GENOMIC DNA]</scope>
    <source>
        <strain evidence="2">DSM 10664 / DCB-2</strain>
    </source>
</reference>
<dbReference type="HOGENOM" id="CLU_3198932_0_0_9"/>
<name>B8FYC7_DESHD</name>
<dbReference type="AlphaFoldDB" id="B8FYC7"/>
<organism evidence="1 2">
    <name type="scientific">Desulfitobacterium hafniense (strain DSM 10664 / DCB-2)</name>
    <dbReference type="NCBI Taxonomy" id="272564"/>
    <lineage>
        <taxon>Bacteria</taxon>
        <taxon>Bacillati</taxon>
        <taxon>Bacillota</taxon>
        <taxon>Clostridia</taxon>
        <taxon>Eubacteriales</taxon>
        <taxon>Desulfitobacteriaceae</taxon>
        <taxon>Desulfitobacterium</taxon>
    </lineage>
</organism>
<accession>B8FYC7</accession>
<dbReference type="KEGG" id="dhd:Dhaf_0952"/>
<proteinExistence type="predicted"/>
<evidence type="ECO:0000313" key="2">
    <source>
        <dbReference type="Proteomes" id="UP000007726"/>
    </source>
</evidence>
<evidence type="ECO:0000313" key="1">
    <source>
        <dbReference type="EMBL" id="ACL19014.1"/>
    </source>
</evidence>
<protein>
    <submittedName>
        <fullName evidence="1">Uncharacterized protein</fullName>
    </submittedName>
</protein>
<gene>
    <name evidence="1" type="ordered locus">Dhaf_0952</name>
</gene>